<evidence type="ECO:0000256" key="5">
    <source>
        <dbReference type="ARBA" id="ARBA00022692"/>
    </source>
</evidence>
<dbReference type="Proteomes" id="UP000000270">
    <property type="component" value="Chromosome"/>
</dbReference>
<dbReference type="RefSeq" id="WP_012168821.1">
    <property type="nucleotide sequence ID" value="NC_009937.1"/>
</dbReference>
<dbReference type="eggNOG" id="COG0730">
    <property type="taxonomic scope" value="Bacteria"/>
</dbReference>
<dbReference type="PANTHER" id="PTHR30269">
    <property type="entry name" value="TRANSMEMBRANE PROTEIN YFCA"/>
    <property type="match status" value="1"/>
</dbReference>
<evidence type="ECO:0000256" key="4">
    <source>
        <dbReference type="ARBA" id="ARBA00022475"/>
    </source>
</evidence>
<evidence type="ECO:0000256" key="7">
    <source>
        <dbReference type="ARBA" id="ARBA00023136"/>
    </source>
</evidence>
<organism evidence="9 10">
    <name type="scientific">Azorhizobium caulinodans (strain ATCC 43989 / DSM 5975 / JCM 20966 / LMG 6465 / NBRC 14845 / NCIMB 13405 / ORS 571)</name>
    <dbReference type="NCBI Taxonomy" id="438753"/>
    <lineage>
        <taxon>Bacteria</taxon>
        <taxon>Pseudomonadati</taxon>
        <taxon>Pseudomonadota</taxon>
        <taxon>Alphaproteobacteria</taxon>
        <taxon>Hyphomicrobiales</taxon>
        <taxon>Xanthobacteraceae</taxon>
        <taxon>Azorhizobium</taxon>
    </lineage>
</organism>
<keyword evidence="4 8" id="KW-1003">Cell membrane</keyword>
<evidence type="ECO:0000313" key="9">
    <source>
        <dbReference type="EMBL" id="BAF86288.1"/>
    </source>
</evidence>
<dbReference type="AlphaFoldDB" id="A8IJD9"/>
<feature type="transmembrane region" description="Helical" evidence="8">
    <location>
        <begin position="70"/>
        <end position="91"/>
    </location>
</feature>
<feature type="transmembrane region" description="Helical" evidence="8">
    <location>
        <begin position="226"/>
        <end position="247"/>
    </location>
</feature>
<protein>
    <recommendedName>
        <fullName evidence="8">Probable membrane transporter protein</fullName>
    </recommendedName>
</protein>
<dbReference type="InterPro" id="IPR002781">
    <property type="entry name" value="TM_pro_TauE-like"/>
</dbReference>
<feature type="transmembrane region" description="Helical" evidence="8">
    <location>
        <begin position="166"/>
        <end position="187"/>
    </location>
</feature>
<proteinExistence type="inferred from homology"/>
<reference evidence="10" key="2">
    <citation type="submission" date="2007-04" db="EMBL/GenBank/DDBJ databases">
        <title>Complete genome sequence of the nitrogen-fixing bacterium Azorhizobium caulinodans ORS571.</title>
        <authorList>
            <person name="Lee K.B."/>
            <person name="Backer P.D."/>
            <person name="Aono T."/>
            <person name="Liu C.T."/>
            <person name="Suzuki S."/>
            <person name="Suzuki T."/>
            <person name="Kaneko T."/>
            <person name="Yamada M."/>
            <person name="Tabata S."/>
            <person name="Kupfer D.M."/>
            <person name="Najar F.Z."/>
            <person name="Wiley G.B."/>
            <person name="Roe B."/>
            <person name="Binnewies T."/>
            <person name="Ussery D."/>
            <person name="Vereecke D."/>
            <person name="Gevers D."/>
            <person name="Holsters M."/>
            <person name="Oyaizu H."/>
        </authorList>
    </citation>
    <scope>NUCLEOTIDE SEQUENCE [LARGE SCALE GENOMIC DNA]</scope>
    <source>
        <strain evidence="10">ATCC 43989 / DSM 5975 / JCM 20966 / LMG 6465 / NBRC 14845 / NCIMB 13405 / ORS 571</strain>
    </source>
</reference>
<evidence type="ECO:0000256" key="3">
    <source>
        <dbReference type="ARBA" id="ARBA00022448"/>
    </source>
</evidence>
<keyword evidence="10" id="KW-1185">Reference proteome</keyword>
<evidence type="ECO:0000256" key="2">
    <source>
        <dbReference type="ARBA" id="ARBA00009142"/>
    </source>
</evidence>
<keyword evidence="3" id="KW-0813">Transport</keyword>
<reference evidence="9 10" key="1">
    <citation type="journal article" date="2007" name="Appl. Environ. Microbiol.">
        <title>Rhizobial factors required for stem nodule maturation and maintenance in Sesbania rostrata-Azorhizobium caulinodans ORS571 symbiosis.</title>
        <authorList>
            <person name="Suzuki S."/>
            <person name="Aono T."/>
            <person name="Lee KB."/>
            <person name="Suzuki T."/>
            <person name="Liu CT."/>
            <person name="Miwa H."/>
            <person name="Wakao S."/>
            <person name="Iki T."/>
            <person name="Oyaizu H."/>
        </authorList>
    </citation>
    <scope>NUCLEOTIDE SEQUENCE [LARGE SCALE GENOMIC DNA]</scope>
    <source>
        <strain evidence="10">ATCC 43989 / DSM 5975 / JCM 20966 / LMG 6465 / NBRC 14845 / NCIMB 13405 / ORS 571</strain>
    </source>
</reference>
<evidence type="ECO:0000256" key="8">
    <source>
        <dbReference type="RuleBase" id="RU363041"/>
    </source>
</evidence>
<feature type="transmembrane region" description="Helical" evidence="8">
    <location>
        <begin position="193"/>
        <end position="214"/>
    </location>
</feature>
<keyword evidence="7 8" id="KW-0472">Membrane</keyword>
<evidence type="ECO:0000256" key="6">
    <source>
        <dbReference type="ARBA" id="ARBA00022989"/>
    </source>
</evidence>
<dbReference type="InterPro" id="IPR052017">
    <property type="entry name" value="TSUP"/>
</dbReference>
<keyword evidence="5 8" id="KW-0812">Transmembrane</keyword>
<dbReference type="Pfam" id="PF01925">
    <property type="entry name" value="TauE"/>
    <property type="match status" value="1"/>
</dbReference>
<keyword evidence="6 8" id="KW-1133">Transmembrane helix</keyword>
<feature type="transmembrane region" description="Helical" evidence="8">
    <location>
        <begin position="97"/>
        <end position="115"/>
    </location>
</feature>
<gene>
    <name evidence="9" type="ordered locus">AZC_0290</name>
</gene>
<dbReference type="GO" id="GO:0005886">
    <property type="term" value="C:plasma membrane"/>
    <property type="evidence" value="ECO:0007669"/>
    <property type="project" value="UniProtKB-SubCell"/>
</dbReference>
<reference evidence="9 10" key="6">
    <citation type="journal article" date="2011" name="Appl. Environ. Microbiol.">
        <title>Involvement of the azorhizobial chromosome partition gene (parA) in the onset of bacteroid differentiation during Sesbania rostrata stem nodule development.</title>
        <authorList>
            <person name="Liu CT."/>
            <person name="Lee KB."/>
            <person name="Wang YS."/>
            <person name="Peng MH."/>
            <person name="Lee KT."/>
            <person name="Suzuki S."/>
            <person name="Suzuki T."/>
            <person name="Oyaizu H."/>
        </authorList>
    </citation>
    <scope>NUCLEOTIDE SEQUENCE [LARGE SCALE GENOMIC DNA]</scope>
    <source>
        <strain evidence="10">ATCC 43989 / DSM 5975 / JCM 20966 / LMG 6465 / NBRC 14845 / NCIMB 13405 / ORS 571</strain>
    </source>
</reference>
<evidence type="ECO:0000256" key="1">
    <source>
        <dbReference type="ARBA" id="ARBA00004651"/>
    </source>
</evidence>
<dbReference type="STRING" id="438753.AZC_0290"/>
<sequence length="249" mass="25844">MTALTLTLIALILILAGLVKGVTAMGLPTLGMALLSLLMPPADAAAILLAPTLLTNVLQFATGPRLLPVLIRFWPMGLATFGATLVSGFWLEGLDSHLAPAVLGGTLLVYGLMGLGRFHFTTPAWIEPWLSPLMGFASGLLTGTTGVTVMPAAPYLQSLSLHREDLVQAMGLAFTSGSIGLAIALSAKGAPLASPHALLVTCAALIPAFAGMEIGRRIRLAISQQAFRACFFSGLALLGANTMFRALPL</sequence>
<feature type="transmembrane region" description="Helical" evidence="8">
    <location>
        <begin position="37"/>
        <end position="58"/>
    </location>
</feature>
<dbReference type="KEGG" id="azc:AZC_0290"/>
<reference evidence="9 10" key="5">
    <citation type="journal article" date="2010" name="Appl. Environ. Microbiol.">
        <title>phrR-like gene praR of Azorhizobium caulinodans ORS571 is essential for symbiosis with Sesbania rostrata and is involved in expression of reb genes.</title>
        <authorList>
            <person name="Akiba N."/>
            <person name="Aono T."/>
            <person name="Toyazaki H."/>
            <person name="Sato S."/>
            <person name="Oyaizu H."/>
        </authorList>
    </citation>
    <scope>NUCLEOTIDE SEQUENCE [LARGE SCALE GENOMIC DNA]</scope>
    <source>
        <strain evidence="10">ATCC 43989 / DSM 5975 / JCM 20966 / LMG 6465 / NBRC 14845 / NCIMB 13405 / ORS 571</strain>
    </source>
</reference>
<comment type="similarity">
    <text evidence="2 8">Belongs to the 4-toluene sulfonate uptake permease (TSUP) (TC 2.A.102) family.</text>
</comment>
<dbReference type="EMBL" id="AP009384">
    <property type="protein sequence ID" value="BAF86288.1"/>
    <property type="molecule type" value="Genomic_DNA"/>
</dbReference>
<dbReference type="PANTHER" id="PTHR30269:SF32">
    <property type="entry name" value="MEMBRANE TRANSPORTER PROTEIN-RELATED"/>
    <property type="match status" value="1"/>
</dbReference>
<name>A8IJD9_AZOC5</name>
<evidence type="ECO:0000313" key="10">
    <source>
        <dbReference type="Proteomes" id="UP000000270"/>
    </source>
</evidence>
<reference evidence="9 10" key="3">
    <citation type="journal article" date="2008" name="BMC Genomics">
        <title>The genome of the versatile nitrogen fixer Azorhizobium caulinodans ORS571.</title>
        <authorList>
            <person name="Lee KB."/>
            <person name="Backer P.D."/>
            <person name="Aono T."/>
            <person name="Liu CT."/>
            <person name="Suzuki S."/>
            <person name="Suzuki T."/>
            <person name="Kaneko T."/>
            <person name="Yamada M."/>
            <person name="Tabata S."/>
            <person name="Kupfer D.M."/>
            <person name="Najar F.Z."/>
            <person name="Wiley G.B."/>
            <person name="Roe B."/>
            <person name="Binnewies T.T."/>
            <person name="Ussery D.W."/>
            <person name="D'Haeze W."/>
            <person name="Herder J.D."/>
            <person name="Gevers D."/>
            <person name="Vereecke D."/>
            <person name="Holsters M."/>
            <person name="Oyaizu H."/>
        </authorList>
    </citation>
    <scope>NUCLEOTIDE SEQUENCE [LARGE SCALE GENOMIC DNA]</scope>
    <source>
        <strain evidence="10">ATCC 43989 / DSM 5975 / JCM 20966 / LMG 6465 / NBRC 14845 / NCIMB 13405 / ORS 571</strain>
    </source>
</reference>
<dbReference type="HOGENOM" id="CLU_054750_7_1_5"/>
<comment type="subcellular location">
    <subcellularLocation>
        <location evidence="1 8">Cell membrane</location>
        <topology evidence="1 8">Multi-pass membrane protein</topology>
    </subcellularLocation>
</comment>
<reference evidence="9 10" key="4">
    <citation type="journal article" date="2009" name="Appl. Environ. Microbiol.">
        <title>Comparative genome-wide transcriptional profiling of Azorhizobium caulinodans ORS571 grown under free-living and symbiotic conditions.</title>
        <authorList>
            <person name="Tsukada S."/>
            <person name="Aono T."/>
            <person name="Akiba N."/>
            <person name="Lee KB."/>
            <person name="Liu CT."/>
            <person name="Toyazaki H."/>
            <person name="Oyaizu H."/>
        </authorList>
    </citation>
    <scope>NUCLEOTIDE SEQUENCE [LARGE SCALE GENOMIC DNA]</scope>
    <source>
        <strain evidence="10">ATCC 43989 / DSM 5975 / JCM 20966 / LMG 6465 / NBRC 14845 / NCIMB 13405 / ORS 571</strain>
    </source>
</reference>
<accession>A8IJD9</accession>